<dbReference type="InterPro" id="IPR051834">
    <property type="entry name" value="RING_finger_E3_ligase"/>
</dbReference>
<dbReference type="PANTHER" id="PTHR45931">
    <property type="entry name" value="SI:CH211-59O9.10"/>
    <property type="match status" value="1"/>
</dbReference>
<feature type="region of interest" description="Disordered" evidence="5">
    <location>
        <begin position="67"/>
        <end position="101"/>
    </location>
</feature>
<dbReference type="SMART" id="SM00184">
    <property type="entry name" value="RING"/>
    <property type="match status" value="1"/>
</dbReference>
<feature type="region of interest" description="Disordered" evidence="5">
    <location>
        <begin position="260"/>
        <end position="476"/>
    </location>
</feature>
<evidence type="ECO:0000313" key="8">
    <source>
        <dbReference type="RefSeq" id="XP_015887520.3"/>
    </source>
</evidence>
<feature type="compositionally biased region" description="Polar residues" evidence="5">
    <location>
        <begin position="262"/>
        <end position="285"/>
    </location>
</feature>
<dbReference type="PROSITE" id="PS50089">
    <property type="entry name" value="ZF_RING_2"/>
    <property type="match status" value="1"/>
</dbReference>
<evidence type="ECO:0000313" key="9">
    <source>
        <dbReference type="RefSeq" id="XP_060671697.1"/>
    </source>
</evidence>
<keyword evidence="3" id="KW-0862">Zinc</keyword>
<dbReference type="GO" id="GO:0006511">
    <property type="term" value="P:ubiquitin-dependent protein catabolic process"/>
    <property type="evidence" value="ECO:0007669"/>
    <property type="project" value="TreeGrafter"/>
</dbReference>
<evidence type="ECO:0000259" key="6">
    <source>
        <dbReference type="PROSITE" id="PS50089"/>
    </source>
</evidence>
<feature type="compositionally biased region" description="Polar residues" evidence="5">
    <location>
        <begin position="430"/>
        <end position="446"/>
    </location>
</feature>
<dbReference type="RefSeq" id="XP_060671697.1">
    <property type="nucleotide sequence ID" value="XM_060815714.1"/>
</dbReference>
<gene>
    <name evidence="8 9" type="primary">LOC107422571</name>
</gene>
<evidence type="ECO:0000313" key="7">
    <source>
        <dbReference type="Proteomes" id="UP001652623"/>
    </source>
</evidence>
<dbReference type="InterPro" id="IPR001841">
    <property type="entry name" value="Znf_RING"/>
</dbReference>
<feature type="compositionally biased region" description="Polar residues" evidence="5">
    <location>
        <begin position="399"/>
        <end position="416"/>
    </location>
</feature>
<dbReference type="InParanoid" id="A0A6P3ZZ41"/>
<organism evidence="7 8">
    <name type="scientific">Ziziphus jujuba</name>
    <name type="common">Chinese jujube</name>
    <name type="synonym">Ziziphus sativa</name>
    <dbReference type="NCBI Taxonomy" id="326968"/>
    <lineage>
        <taxon>Eukaryota</taxon>
        <taxon>Viridiplantae</taxon>
        <taxon>Streptophyta</taxon>
        <taxon>Embryophyta</taxon>
        <taxon>Tracheophyta</taxon>
        <taxon>Spermatophyta</taxon>
        <taxon>Magnoliopsida</taxon>
        <taxon>eudicotyledons</taxon>
        <taxon>Gunneridae</taxon>
        <taxon>Pentapetalae</taxon>
        <taxon>rosids</taxon>
        <taxon>fabids</taxon>
        <taxon>Rosales</taxon>
        <taxon>Rhamnaceae</taxon>
        <taxon>Paliureae</taxon>
        <taxon>Ziziphus</taxon>
    </lineage>
</organism>
<feature type="region of interest" description="Disordered" evidence="5">
    <location>
        <begin position="113"/>
        <end position="141"/>
    </location>
</feature>
<feature type="compositionally biased region" description="Polar residues" evidence="5">
    <location>
        <begin position="84"/>
        <end position="100"/>
    </location>
</feature>
<reference evidence="8 9" key="1">
    <citation type="submission" date="2025-05" db="UniProtKB">
        <authorList>
            <consortium name="RefSeq"/>
        </authorList>
    </citation>
    <scope>IDENTIFICATION</scope>
    <source>
        <tissue evidence="8 9">Seedling</tissue>
    </source>
</reference>
<evidence type="ECO:0000256" key="2">
    <source>
        <dbReference type="ARBA" id="ARBA00022771"/>
    </source>
</evidence>
<feature type="compositionally biased region" description="Low complexity" evidence="5">
    <location>
        <begin position="580"/>
        <end position="590"/>
    </location>
</feature>
<feature type="compositionally biased region" description="Polar residues" evidence="5">
    <location>
        <begin position="123"/>
        <end position="141"/>
    </location>
</feature>
<sequence length="755" mass="83105">MQNMEDMDIDQVVDVPDTPDRLASRHIIGRGSVKDCSSPLAGNFRSLEPMNGLRGKGKLVTENGHGRKMVFRPPKFGNPERQDCSNSNGFSSVENSSASQHGHLFRRAAVEKIHGHRSKQPIGAQNTDQMSGKFPSKSSIGQEGTAFFDLTKQNGHTQHPRKAFPLRESKYPVVKEIPDSIKMSRNAFKGKGKIDDNTSKGPAFDMVDGKGIDLSSDSQSKSGEQMYVSHSVTSPRVSGQKRLVRNGCISPLNIETKAKQLAEQQSNSSKNVEQNQAGNAGSNHPQYVDISDIVTEDDNSERRKGKTIVIDPYTPKERNTKYVQTSSSSSVTENGKAKGTSDASGDAIGCSTENGGWRSIRNPMRKINPALPDSARHLSSRTDHNGINFRTESDHTDRNAVQTVSWPVSEVEQTTGPPRAGKIIIKRQKNQGSASRNNDECSTSISDDSDIMFIGSSRGSSNSRSSSIRSPQSRATLGPVIEIDELSPVVRNTRSQSIDDMHEDDLDARARQVEADEMLARELQEQLYHEGPIVGGGEIDEHIAWALQQEENGIHTSAGSQNESHPRGPTMSHLYRQPRSRSSPNPSSRRGNQGRVPTSTRMAQLRNRFHRQSAAASTRARNLQFPLDMDLDMRLDILEALEAAAGDLSDVGRGRRANQVFQAQRDFNENDYEMLLALDENNHRHGGASASQINSLPQSTVQTDALEEACAVCLETPTMGEIVRHLPCLHKFHKDCIDPWLSRKTSCPVCKCSIT</sequence>
<dbReference type="CDD" id="cd16454">
    <property type="entry name" value="RING-H2_PA-TM-RING"/>
    <property type="match status" value="1"/>
</dbReference>
<dbReference type="GO" id="GO:0008270">
    <property type="term" value="F:zinc ion binding"/>
    <property type="evidence" value="ECO:0007669"/>
    <property type="project" value="UniProtKB-KW"/>
</dbReference>
<feature type="region of interest" description="Disordered" evidence="5">
    <location>
        <begin position="556"/>
        <end position="600"/>
    </location>
</feature>
<name>A0A6P3ZZ41_ZIZJJ</name>
<dbReference type="GeneID" id="107422571"/>
<proteinExistence type="predicted"/>
<dbReference type="RefSeq" id="XP_015887520.3">
    <property type="nucleotide sequence ID" value="XM_016032034.4"/>
</dbReference>
<keyword evidence="1" id="KW-0479">Metal-binding</keyword>
<feature type="compositionally biased region" description="Basic and acidic residues" evidence="5">
    <location>
        <begin position="374"/>
        <end position="384"/>
    </location>
</feature>
<dbReference type="Pfam" id="PF13639">
    <property type="entry name" value="zf-RING_2"/>
    <property type="match status" value="1"/>
</dbReference>
<keyword evidence="2 4" id="KW-0863">Zinc-finger</keyword>
<dbReference type="PANTHER" id="PTHR45931:SF25">
    <property type="entry name" value="E3 UBIQUITIN-PROTEIN LIGASE RLIM-LIKE ISOFORM X1"/>
    <property type="match status" value="1"/>
</dbReference>
<protein>
    <submittedName>
        <fullName evidence="8 9">Uncharacterized protein LOC107422571 isoform X1</fullName>
    </submittedName>
</protein>
<feature type="domain" description="RING-type" evidence="6">
    <location>
        <begin position="710"/>
        <end position="751"/>
    </location>
</feature>
<dbReference type="Proteomes" id="UP001652623">
    <property type="component" value="Chromosome 3"/>
</dbReference>
<feature type="compositionally biased region" description="Low complexity" evidence="5">
    <location>
        <begin position="456"/>
        <end position="474"/>
    </location>
</feature>
<dbReference type="AlphaFoldDB" id="A0A6P3ZZ41"/>
<feature type="compositionally biased region" description="Polar residues" evidence="5">
    <location>
        <begin position="321"/>
        <end position="333"/>
    </location>
</feature>
<evidence type="ECO:0000256" key="4">
    <source>
        <dbReference type="PROSITE-ProRule" id="PRU00175"/>
    </source>
</evidence>
<evidence type="ECO:0000256" key="3">
    <source>
        <dbReference type="ARBA" id="ARBA00022833"/>
    </source>
</evidence>
<dbReference type="SUPFAM" id="SSF57850">
    <property type="entry name" value="RING/U-box"/>
    <property type="match status" value="1"/>
</dbReference>
<dbReference type="FunCoup" id="A0A6P3ZZ41">
    <property type="interactions" value="1369"/>
</dbReference>
<dbReference type="GO" id="GO:0005634">
    <property type="term" value="C:nucleus"/>
    <property type="evidence" value="ECO:0007669"/>
    <property type="project" value="TreeGrafter"/>
</dbReference>
<evidence type="ECO:0000256" key="1">
    <source>
        <dbReference type="ARBA" id="ARBA00022723"/>
    </source>
</evidence>
<dbReference type="Gene3D" id="3.30.40.10">
    <property type="entry name" value="Zinc/RING finger domain, C3HC4 (zinc finger)"/>
    <property type="match status" value="1"/>
</dbReference>
<dbReference type="InterPro" id="IPR013083">
    <property type="entry name" value="Znf_RING/FYVE/PHD"/>
</dbReference>
<dbReference type="KEGG" id="zju:107422571"/>
<dbReference type="GO" id="GO:0061630">
    <property type="term" value="F:ubiquitin protein ligase activity"/>
    <property type="evidence" value="ECO:0007669"/>
    <property type="project" value="TreeGrafter"/>
</dbReference>
<accession>A0A6P3ZZ41</accession>
<evidence type="ECO:0000256" key="5">
    <source>
        <dbReference type="SAM" id="MobiDB-lite"/>
    </source>
</evidence>
<keyword evidence="7" id="KW-1185">Reference proteome</keyword>